<dbReference type="FunFam" id="3.60.70.12:FF:000001">
    <property type="entry name" value="Arginine biosynthesis bifunctional protein ArgJ, chloroplastic"/>
    <property type="match status" value="1"/>
</dbReference>
<keyword evidence="9 10" id="KW-0012">Acyltransferase</keyword>
<comment type="pathway">
    <text evidence="10">Amino-acid biosynthesis; L-arginine biosynthesis; N(2)-acetyl-L-ornithine from L-glutamate: step 1/4.</text>
</comment>
<name>A0A517QLW2_9PLAN</name>
<dbReference type="GO" id="GO:0006526">
    <property type="term" value="P:L-arginine biosynthetic process"/>
    <property type="evidence" value="ECO:0007669"/>
    <property type="project" value="UniProtKB-UniRule"/>
</dbReference>
<feature type="site" description="Involved in the stabilization of negative charge on the oxyanion by the formation of the oxyanion hole" evidence="10">
    <location>
        <position position="111"/>
    </location>
</feature>
<dbReference type="Proteomes" id="UP000315724">
    <property type="component" value="Chromosome"/>
</dbReference>
<feature type="site" description="Involved in the stabilization of negative charge on the oxyanion by the formation of the oxyanion hole" evidence="10">
    <location>
        <position position="112"/>
    </location>
</feature>
<comment type="subunit">
    <text evidence="3 10">Heterotetramer of two alpha and two beta chains.</text>
</comment>
<dbReference type="OrthoDB" id="9804242at2"/>
<dbReference type="GO" id="GO:0005737">
    <property type="term" value="C:cytoplasm"/>
    <property type="evidence" value="ECO:0007669"/>
    <property type="project" value="UniProtKB-SubCell"/>
</dbReference>
<evidence type="ECO:0000256" key="2">
    <source>
        <dbReference type="ARBA" id="ARBA00006774"/>
    </source>
</evidence>
<protein>
    <recommendedName>
        <fullName evidence="10">Arginine biosynthesis bifunctional protein ArgJ</fullName>
    </recommendedName>
    <domain>
        <recommendedName>
            <fullName evidence="10">Glutamate N-acetyltransferase</fullName>
            <ecNumber evidence="10">2.3.1.35</ecNumber>
        </recommendedName>
        <alternativeName>
            <fullName evidence="10">Ornithine acetyltransferase</fullName>
            <shortName evidence="10">OATase</shortName>
        </alternativeName>
        <alternativeName>
            <fullName evidence="10">Ornithine transacetylase</fullName>
        </alternativeName>
    </domain>
    <domain>
        <recommendedName>
            <fullName evidence="10">Amino-acid acetyltransferase</fullName>
            <ecNumber evidence="10">2.3.1.1</ecNumber>
        </recommendedName>
        <alternativeName>
            <fullName evidence="10">N-acetylglutamate synthase</fullName>
            <shortName evidence="10">AGSase</shortName>
        </alternativeName>
    </domain>
    <component>
        <recommendedName>
            <fullName evidence="10">Arginine biosynthesis bifunctional protein ArgJ alpha chain</fullName>
        </recommendedName>
    </component>
    <component>
        <recommendedName>
            <fullName evidence="10">Arginine biosynthesis bifunctional protein ArgJ beta chain</fullName>
        </recommendedName>
    </component>
</protein>
<dbReference type="PANTHER" id="PTHR23100:SF0">
    <property type="entry name" value="ARGININE BIOSYNTHESIS BIFUNCTIONAL PROTEIN ARGJ, MITOCHONDRIAL"/>
    <property type="match status" value="1"/>
</dbReference>
<dbReference type="GO" id="GO:0004358">
    <property type="term" value="F:L-glutamate N-acetyltransferase activity, acting on acetyl-L-ornithine as donor"/>
    <property type="evidence" value="ECO:0007669"/>
    <property type="project" value="UniProtKB-UniRule"/>
</dbReference>
<dbReference type="GO" id="GO:0006592">
    <property type="term" value="P:ornithine biosynthetic process"/>
    <property type="evidence" value="ECO:0007669"/>
    <property type="project" value="TreeGrafter"/>
</dbReference>
<keyword evidence="6 10" id="KW-0028">Amino-acid biosynthesis</keyword>
<feature type="binding site" evidence="10">
    <location>
        <position position="187"/>
    </location>
    <ligand>
        <name>substrate</name>
    </ligand>
</feature>
<dbReference type="RefSeq" id="WP_145198012.1">
    <property type="nucleotide sequence ID" value="NZ_CP036267.1"/>
</dbReference>
<evidence type="ECO:0000256" key="6">
    <source>
        <dbReference type="ARBA" id="ARBA00022605"/>
    </source>
</evidence>
<keyword evidence="7 10" id="KW-0808">Transferase</keyword>
<evidence type="ECO:0000256" key="9">
    <source>
        <dbReference type="ARBA" id="ARBA00023315"/>
    </source>
</evidence>
<proteinExistence type="inferred from homology"/>
<dbReference type="PANTHER" id="PTHR23100">
    <property type="entry name" value="ARGININE BIOSYNTHESIS BIFUNCTIONAL PROTEIN ARGJ"/>
    <property type="match status" value="1"/>
</dbReference>
<feature type="binding site" evidence="10">
    <location>
        <position position="271"/>
    </location>
    <ligand>
        <name>substrate</name>
    </ligand>
</feature>
<keyword evidence="10" id="KW-0511">Multifunctional enzyme</keyword>
<dbReference type="AlphaFoldDB" id="A0A517QLW2"/>
<feature type="active site" description="Nucleophile" evidence="10">
    <location>
        <position position="187"/>
    </location>
</feature>
<feature type="chain" id="PRO_5023565083" description="Arginine biosynthesis bifunctional protein ArgJ alpha chain" evidence="10">
    <location>
        <begin position="1"/>
        <end position="186"/>
    </location>
</feature>
<comment type="subcellular location">
    <subcellularLocation>
        <location evidence="1 10">Cytoplasm</location>
    </subcellularLocation>
</comment>
<dbReference type="Gene3D" id="3.60.70.12">
    <property type="entry name" value="L-amino peptidase D-ALA esterase/amidase"/>
    <property type="match status" value="1"/>
</dbReference>
<evidence type="ECO:0000256" key="8">
    <source>
        <dbReference type="ARBA" id="ARBA00022813"/>
    </source>
</evidence>
<comment type="function">
    <text evidence="10">Catalyzes two activities which are involved in the cyclic version of arginine biosynthesis: the synthesis of N-acetylglutamate from glutamate and acetyl-CoA as the acetyl donor, and of ornithine by transacetylation between N(2)-acetylornithine and glutamate.</text>
</comment>
<comment type="catalytic activity">
    <reaction evidence="10">
        <text>L-glutamate + acetyl-CoA = N-acetyl-L-glutamate + CoA + H(+)</text>
        <dbReference type="Rhea" id="RHEA:24292"/>
        <dbReference type="ChEBI" id="CHEBI:15378"/>
        <dbReference type="ChEBI" id="CHEBI:29985"/>
        <dbReference type="ChEBI" id="CHEBI:44337"/>
        <dbReference type="ChEBI" id="CHEBI:57287"/>
        <dbReference type="ChEBI" id="CHEBI:57288"/>
        <dbReference type="EC" id="2.3.1.1"/>
    </reaction>
</comment>
<keyword evidence="8 10" id="KW-0068">Autocatalytic cleavage</keyword>
<feature type="binding site" evidence="10">
    <location>
        <position position="393"/>
    </location>
    <ligand>
        <name>substrate</name>
    </ligand>
</feature>
<dbReference type="InterPro" id="IPR002813">
    <property type="entry name" value="Arg_biosynth_ArgJ"/>
</dbReference>
<reference evidence="11 12" key="1">
    <citation type="submission" date="2019-02" db="EMBL/GenBank/DDBJ databases">
        <title>Deep-cultivation of Planctomycetes and their phenomic and genomic characterization uncovers novel biology.</title>
        <authorList>
            <person name="Wiegand S."/>
            <person name="Jogler M."/>
            <person name="Boedeker C."/>
            <person name="Pinto D."/>
            <person name="Vollmers J."/>
            <person name="Rivas-Marin E."/>
            <person name="Kohn T."/>
            <person name="Peeters S.H."/>
            <person name="Heuer A."/>
            <person name="Rast P."/>
            <person name="Oberbeckmann S."/>
            <person name="Bunk B."/>
            <person name="Jeske O."/>
            <person name="Meyerdierks A."/>
            <person name="Storesund J.E."/>
            <person name="Kallscheuer N."/>
            <person name="Luecker S."/>
            <person name="Lage O.M."/>
            <person name="Pohl T."/>
            <person name="Merkel B.J."/>
            <person name="Hornburger P."/>
            <person name="Mueller R.-W."/>
            <person name="Bruemmer F."/>
            <person name="Labrenz M."/>
            <person name="Spormann A.M."/>
            <person name="Op den Camp H."/>
            <person name="Overmann J."/>
            <person name="Amann R."/>
            <person name="Jetten M.S.M."/>
            <person name="Mascher T."/>
            <person name="Medema M.H."/>
            <person name="Devos D.P."/>
            <person name="Kaster A.-K."/>
            <person name="Ovreas L."/>
            <person name="Rohde M."/>
            <person name="Galperin M.Y."/>
            <person name="Jogler C."/>
        </authorList>
    </citation>
    <scope>NUCLEOTIDE SEQUENCE [LARGE SCALE GENOMIC DNA]</scope>
    <source>
        <strain evidence="11 12">Mal48</strain>
    </source>
</reference>
<dbReference type="Pfam" id="PF01960">
    <property type="entry name" value="ArgJ"/>
    <property type="match status" value="1"/>
</dbReference>
<comment type="pathway">
    <text evidence="10">Amino-acid biosynthesis; L-arginine biosynthesis; L-ornithine and N-acetyl-L-glutamate from L-glutamate and N(2)-acetyl-L-ornithine (cyclic): step 1/1.</text>
</comment>
<feature type="binding site" evidence="10">
    <location>
        <position position="398"/>
    </location>
    <ligand>
        <name>substrate</name>
    </ligand>
</feature>
<feature type="site" description="Cleavage; by autolysis" evidence="10">
    <location>
        <begin position="186"/>
        <end position="187"/>
    </location>
</feature>
<evidence type="ECO:0000256" key="7">
    <source>
        <dbReference type="ARBA" id="ARBA00022679"/>
    </source>
</evidence>
<keyword evidence="5 10" id="KW-0055">Arginine biosynthesis</keyword>
<dbReference type="EC" id="2.3.1.1" evidence="10"/>
<comment type="catalytic activity">
    <reaction evidence="10">
        <text>N(2)-acetyl-L-ornithine + L-glutamate = N-acetyl-L-glutamate + L-ornithine</text>
        <dbReference type="Rhea" id="RHEA:15349"/>
        <dbReference type="ChEBI" id="CHEBI:29985"/>
        <dbReference type="ChEBI" id="CHEBI:44337"/>
        <dbReference type="ChEBI" id="CHEBI:46911"/>
        <dbReference type="ChEBI" id="CHEBI:57805"/>
        <dbReference type="EC" id="2.3.1.35"/>
    </reaction>
</comment>
<feature type="chain" id="PRO_5023565084" description="Arginine biosynthesis bifunctional protein ArgJ beta chain" evidence="10">
    <location>
        <begin position="187"/>
        <end position="398"/>
    </location>
</feature>
<dbReference type="Gene3D" id="3.10.20.340">
    <property type="entry name" value="ArgJ beta chain, C-terminal domain"/>
    <property type="match status" value="1"/>
</dbReference>
<sequence>MAAKQHTLPQGFQTTGVTCGIKDSGLPDLSLFTSDTPATSVGVFTQNQVVGAPVIVSRGRVPSPSVRGIIINSGNANACTGEQGLTDAQRMTAILAEQFTCDESDVLVCSTGVIGHFLPMPVIENGIRDAFKQLGKSSEDLTKAAKSIMTTDTVEKISSKQIEIDGTLITVTGVAKGAAMIAPNMATMLSVIMTDCQLETSLADSMLKQAVNQSFNCISVEGHTSTSDTVLLMANGATGQGCASEQLQQALQSALNEVCSDLAQQIIRDAEGAEHFVRVEVSGLENEDDARRIAKVVCESPLVKTAVTGNDPNWGRIVSAAGYAGVPFQEQDLSLRLNDVVIYEWGSPTSFDESALSKSMATGEIKIQLEFRLGNEKMTYWTCDLTSEYIRLNADYTT</sequence>
<keyword evidence="4 10" id="KW-0963">Cytoplasm</keyword>
<dbReference type="FunFam" id="3.10.20.340:FF:000003">
    <property type="entry name" value="Arginine biosynthesis bifunctional protein ArgJ"/>
    <property type="match status" value="1"/>
</dbReference>
<keyword evidence="12" id="KW-1185">Reference proteome</keyword>
<feature type="binding site" evidence="10">
    <location>
        <position position="176"/>
    </location>
    <ligand>
        <name>substrate</name>
    </ligand>
</feature>
<dbReference type="HAMAP" id="MF_01106">
    <property type="entry name" value="ArgJ"/>
    <property type="match status" value="1"/>
</dbReference>
<evidence type="ECO:0000313" key="12">
    <source>
        <dbReference type="Proteomes" id="UP000315724"/>
    </source>
</evidence>
<evidence type="ECO:0000256" key="10">
    <source>
        <dbReference type="HAMAP-Rule" id="MF_01106"/>
    </source>
</evidence>
<evidence type="ECO:0000256" key="5">
    <source>
        <dbReference type="ARBA" id="ARBA00022571"/>
    </source>
</evidence>
<dbReference type="CDD" id="cd02152">
    <property type="entry name" value="OAT"/>
    <property type="match status" value="1"/>
</dbReference>
<accession>A0A517QLW2</accession>
<evidence type="ECO:0000256" key="1">
    <source>
        <dbReference type="ARBA" id="ARBA00004496"/>
    </source>
</evidence>
<comment type="similarity">
    <text evidence="2 10">Belongs to the ArgJ family.</text>
</comment>
<feature type="binding site" evidence="10">
    <location>
        <position position="150"/>
    </location>
    <ligand>
        <name>substrate</name>
    </ligand>
</feature>
<dbReference type="EC" id="2.3.1.35" evidence="10"/>
<evidence type="ECO:0000256" key="3">
    <source>
        <dbReference type="ARBA" id="ARBA00011475"/>
    </source>
</evidence>
<dbReference type="KEGG" id="tpol:Mal48_18670"/>
<dbReference type="NCBIfam" id="NF003802">
    <property type="entry name" value="PRK05388.1"/>
    <property type="match status" value="1"/>
</dbReference>
<dbReference type="GO" id="GO:0004042">
    <property type="term" value="F:L-glutamate N-acetyltransferase activity"/>
    <property type="evidence" value="ECO:0007669"/>
    <property type="project" value="UniProtKB-UniRule"/>
</dbReference>
<gene>
    <name evidence="10 11" type="primary">argJ</name>
    <name evidence="11" type="ORF">Mal48_18670</name>
</gene>
<dbReference type="InterPro" id="IPR042195">
    <property type="entry name" value="ArgJ_beta_C"/>
</dbReference>
<dbReference type="UniPathway" id="UPA00068">
    <property type="reaction ID" value="UER00106"/>
</dbReference>
<dbReference type="InterPro" id="IPR016117">
    <property type="entry name" value="ArgJ-like_dom_sf"/>
</dbReference>
<dbReference type="NCBIfam" id="TIGR00120">
    <property type="entry name" value="ArgJ"/>
    <property type="match status" value="1"/>
</dbReference>
<dbReference type="EMBL" id="CP036267">
    <property type="protein sequence ID" value="QDT32620.1"/>
    <property type="molecule type" value="Genomic_DNA"/>
</dbReference>
<dbReference type="SUPFAM" id="SSF56266">
    <property type="entry name" value="DmpA/ArgJ-like"/>
    <property type="match status" value="1"/>
</dbReference>
<evidence type="ECO:0000256" key="4">
    <source>
        <dbReference type="ARBA" id="ARBA00022490"/>
    </source>
</evidence>
<evidence type="ECO:0000313" key="11">
    <source>
        <dbReference type="EMBL" id="QDT32620.1"/>
    </source>
</evidence>
<organism evidence="11 12">
    <name type="scientific">Thalassoglobus polymorphus</name>
    <dbReference type="NCBI Taxonomy" id="2527994"/>
    <lineage>
        <taxon>Bacteria</taxon>
        <taxon>Pseudomonadati</taxon>
        <taxon>Planctomycetota</taxon>
        <taxon>Planctomycetia</taxon>
        <taxon>Planctomycetales</taxon>
        <taxon>Planctomycetaceae</taxon>
        <taxon>Thalassoglobus</taxon>
    </lineage>
</organism>